<proteinExistence type="predicted"/>
<dbReference type="EMBL" id="JAVDSG010000001">
    <property type="protein sequence ID" value="MDR6593597.1"/>
    <property type="molecule type" value="Genomic_DNA"/>
</dbReference>
<name>A0ABU1PSH1_9PSEU</name>
<evidence type="ECO:0000313" key="1">
    <source>
        <dbReference type="EMBL" id="MDR6593597.1"/>
    </source>
</evidence>
<keyword evidence="2" id="KW-1185">Reference proteome</keyword>
<gene>
    <name evidence="1" type="ORF">J2S66_001981</name>
</gene>
<reference evidence="1 2" key="1">
    <citation type="submission" date="2023-07" db="EMBL/GenBank/DDBJ databases">
        <title>Sequencing the genomes of 1000 actinobacteria strains.</title>
        <authorList>
            <person name="Klenk H.-P."/>
        </authorList>
    </citation>
    <scope>NUCLEOTIDE SEQUENCE [LARGE SCALE GENOMIC DNA]</scope>
    <source>
        <strain evidence="1 2">DSM 43749</strain>
    </source>
</reference>
<comment type="caution">
    <text evidence="1">The sequence shown here is derived from an EMBL/GenBank/DDBJ whole genome shotgun (WGS) entry which is preliminary data.</text>
</comment>
<dbReference type="Proteomes" id="UP001268819">
    <property type="component" value="Unassembled WGS sequence"/>
</dbReference>
<organism evidence="1 2">
    <name type="scientific">Saccharothrix longispora</name>
    <dbReference type="NCBI Taxonomy" id="33920"/>
    <lineage>
        <taxon>Bacteria</taxon>
        <taxon>Bacillati</taxon>
        <taxon>Actinomycetota</taxon>
        <taxon>Actinomycetes</taxon>
        <taxon>Pseudonocardiales</taxon>
        <taxon>Pseudonocardiaceae</taxon>
        <taxon>Saccharothrix</taxon>
    </lineage>
</organism>
<protein>
    <submittedName>
        <fullName evidence="1">Uncharacterized protein</fullName>
    </submittedName>
</protein>
<sequence length="48" mass="5030">MMPAFSFGSLRSRISGWVVFLLAQGGPDLGARSSISSLHRVPVSEPAG</sequence>
<evidence type="ECO:0000313" key="2">
    <source>
        <dbReference type="Proteomes" id="UP001268819"/>
    </source>
</evidence>
<accession>A0ABU1PSH1</accession>